<organism evidence="6 7">
    <name type="scientific">Acetoanaerobium pronyense</name>
    <dbReference type="NCBI Taxonomy" id="1482736"/>
    <lineage>
        <taxon>Bacteria</taxon>
        <taxon>Bacillati</taxon>
        <taxon>Bacillota</taxon>
        <taxon>Clostridia</taxon>
        <taxon>Peptostreptococcales</taxon>
        <taxon>Filifactoraceae</taxon>
        <taxon>Acetoanaerobium</taxon>
    </lineage>
</organism>
<evidence type="ECO:0000313" key="6">
    <source>
        <dbReference type="EMBL" id="MBP2027705.1"/>
    </source>
</evidence>
<dbReference type="Pfam" id="PF13558">
    <property type="entry name" value="SbcC_Walker_B"/>
    <property type="match status" value="1"/>
</dbReference>
<gene>
    <name evidence="6" type="ORF">J2Z35_001502</name>
</gene>
<dbReference type="Pfam" id="PF13476">
    <property type="entry name" value="AAA_23"/>
    <property type="match status" value="1"/>
</dbReference>
<dbReference type="PANTHER" id="PTHR32114:SF2">
    <property type="entry name" value="ABC TRANSPORTER ABCH.3"/>
    <property type="match status" value="1"/>
</dbReference>
<dbReference type="EMBL" id="JAGGLI010000014">
    <property type="protein sequence ID" value="MBP2027705.1"/>
    <property type="molecule type" value="Genomic_DNA"/>
</dbReference>
<sequence>MKLKKLIICGFGPYAQRQELDFETHLKDKRMFVITGNTGAGKTTIFDAINFALYGEPSGSDREGKSLRSDFASIDTPTEVELFFSLRDNIYYIKRSPQYFRAKQRGEGLTESKSSAELKLPNSKVITGPKEVTREIEDILGITSEQFKQLLMIPQGEFKKLLVSDSDKKEDIFRKIFGTNMFSEIQNEIKERGNALKKAIDEIQRQRASRIRAFKVKEDEELKSMIDAQYIDIISVLNKFEEFITKSENQQNALKKEFESAEDLVEKLSKEITISEDINKRLESLEVYKDKLKSLNDRKEVYSQKSLKLELGKKALQIQTFEEKYTEITKKYEAAVLELEESDKRLNQYKADMDQSETRLKDQKLLQKDKDQLIKDIEKNEKLKEKLMERENQEKIIKDISQNIENMNEIFLKAEKDKVSLEQRFKNISNSIEEIQEVKNLKSNLELKESKLINRFKSLNRLEENIKLWTEKKERHVKGSKIYEETDIKYKRLKNEYDILEDRFLRNQAGLIAKMLEDDKPCPVCGSNEHPNPARLEHEDIDEKSIKSAKEAAEKEFNNKQKYLDILTGLKSDMKTLEKDIIWPIVKEEFHGETFLEIDEIKAHLVIFKRDFEETLKNLKSEIDELNKKILKEALLKKEKNDIEIQLKNLESNLKDISRKLSDKSGDLRAEKEKLDAIEKEFEYNIIPLENLIQNEHLLKSKLKAMEKDYEEAEKNYNMCKDKLQREHGINQSCIKSLKSLSLEKTESKEKLEMQIKLNKFSSYEDYFNSKIDIKELENTQREIKLYEEELAATKTLYEEGMKSTEGLSKKDISSLVENLNKEKKLKSILSEKLQENYLTLSHNKDIVLECKALTREIQKDEDRFKDIGRLSKIINGDNDKKISFERYVLGAYFEEIIEAANIRFSKMTSNRYELVRKEDVGDKRKGQGLDLEVFDNYTGKKRDVKTLSGGEGFKASLSMALGLADVVQSHAGGIQLDTIFIDEGFGTLDPESLEGAIDCLANLQKDGRLVGIISHVQDLKDRIDARLEVRATNRGSEAIFVV</sequence>
<comment type="caution">
    <text evidence="6">The sequence shown here is derived from an EMBL/GenBank/DDBJ whole genome shotgun (WGS) entry which is preliminary data.</text>
</comment>
<keyword evidence="6" id="KW-0269">Exonuclease</keyword>
<dbReference type="PANTHER" id="PTHR32114">
    <property type="entry name" value="ABC TRANSPORTER ABCH.3"/>
    <property type="match status" value="1"/>
</dbReference>
<feature type="coiled-coil region" evidence="4">
    <location>
        <begin position="609"/>
        <end position="723"/>
    </location>
</feature>
<feature type="domain" description="Rad50/SbcC-type AAA" evidence="5">
    <location>
        <begin position="5"/>
        <end position="209"/>
    </location>
</feature>
<keyword evidence="6" id="KW-0540">Nuclease</keyword>
<keyword evidence="4" id="KW-0175">Coiled coil</keyword>
<name>A0ABS4KK42_9FIRM</name>
<keyword evidence="7" id="KW-1185">Reference proteome</keyword>
<feature type="coiled-coil region" evidence="4">
    <location>
        <begin position="244"/>
        <end position="305"/>
    </location>
</feature>
<comment type="subunit">
    <text evidence="2">Heterodimer of SbcC and SbcD.</text>
</comment>
<dbReference type="InterPro" id="IPR038729">
    <property type="entry name" value="Rad50/SbcC_AAA"/>
</dbReference>
<comment type="similarity">
    <text evidence="1">Belongs to the SMC family. SbcC subfamily.</text>
</comment>
<evidence type="ECO:0000256" key="2">
    <source>
        <dbReference type="ARBA" id="ARBA00011322"/>
    </source>
</evidence>
<dbReference type="SUPFAM" id="SSF52540">
    <property type="entry name" value="P-loop containing nucleoside triphosphate hydrolases"/>
    <property type="match status" value="1"/>
</dbReference>
<evidence type="ECO:0000256" key="1">
    <source>
        <dbReference type="ARBA" id="ARBA00006930"/>
    </source>
</evidence>
<feature type="coiled-coil region" evidence="4">
    <location>
        <begin position="332"/>
        <end position="455"/>
    </location>
</feature>
<keyword evidence="6" id="KW-0378">Hydrolase</keyword>
<proteinExistence type="inferred from homology"/>
<dbReference type="RefSeq" id="WP_209660767.1">
    <property type="nucleotide sequence ID" value="NZ_JAGGLI010000014.1"/>
</dbReference>
<evidence type="ECO:0000256" key="3">
    <source>
        <dbReference type="ARBA" id="ARBA00013368"/>
    </source>
</evidence>
<reference evidence="6 7" key="1">
    <citation type="submission" date="2021-03" db="EMBL/GenBank/DDBJ databases">
        <title>Genomic Encyclopedia of Type Strains, Phase IV (KMG-IV): sequencing the most valuable type-strain genomes for metagenomic binning, comparative biology and taxonomic classification.</title>
        <authorList>
            <person name="Goeker M."/>
        </authorList>
    </citation>
    <scope>NUCLEOTIDE SEQUENCE [LARGE SCALE GENOMIC DNA]</scope>
    <source>
        <strain evidence="6 7">DSM 27512</strain>
    </source>
</reference>
<evidence type="ECO:0000259" key="5">
    <source>
        <dbReference type="Pfam" id="PF13476"/>
    </source>
</evidence>
<dbReference type="GO" id="GO:0004527">
    <property type="term" value="F:exonuclease activity"/>
    <property type="evidence" value="ECO:0007669"/>
    <property type="project" value="UniProtKB-KW"/>
</dbReference>
<protein>
    <recommendedName>
        <fullName evidence="3">Nuclease SbcCD subunit C</fullName>
    </recommendedName>
</protein>
<evidence type="ECO:0000313" key="7">
    <source>
        <dbReference type="Proteomes" id="UP001314903"/>
    </source>
</evidence>
<evidence type="ECO:0000256" key="4">
    <source>
        <dbReference type="SAM" id="Coils"/>
    </source>
</evidence>
<dbReference type="Proteomes" id="UP001314903">
    <property type="component" value="Unassembled WGS sequence"/>
</dbReference>
<feature type="coiled-coil region" evidence="4">
    <location>
        <begin position="770"/>
        <end position="864"/>
    </location>
</feature>
<dbReference type="Gene3D" id="3.40.50.300">
    <property type="entry name" value="P-loop containing nucleotide triphosphate hydrolases"/>
    <property type="match status" value="2"/>
</dbReference>
<dbReference type="InterPro" id="IPR027417">
    <property type="entry name" value="P-loop_NTPase"/>
</dbReference>
<accession>A0ABS4KK42</accession>